<sequence>MKLLVVSGGRHPYQESTPVLETFLRGAGHDVTVTQNPSVLAHANDMRQYDALVFNTRRENLADFGELTLSKPEQDGMKDFIRSGKGFVCLHISTCLPKTWTAYHEITGGGWVTGSSFHPPYGPFIVNVSAPEHPGAQGVANFTTSDELYMGLALGEGNNVFLTADAVEGTHPWGPERKPMHMPGGTFPLGWTRQYGDGNVFVLLLGHDGRSFQSLEFQKIVLNGVEWSTAAR</sequence>
<name>A0A937W1X9_UNCTE</name>
<evidence type="ECO:0000313" key="3">
    <source>
        <dbReference type="Proteomes" id="UP000712673"/>
    </source>
</evidence>
<dbReference type="Proteomes" id="UP000712673">
    <property type="component" value="Unassembled WGS sequence"/>
</dbReference>
<evidence type="ECO:0000313" key="2">
    <source>
        <dbReference type="EMBL" id="MBM3225439.1"/>
    </source>
</evidence>
<dbReference type="EMBL" id="VGLS01000575">
    <property type="protein sequence ID" value="MBM3225439.1"/>
    <property type="molecule type" value="Genomic_DNA"/>
</dbReference>
<dbReference type="PANTHER" id="PTHR40469">
    <property type="entry name" value="SECRETED GLYCOSYL HYDROLASE"/>
    <property type="match status" value="1"/>
</dbReference>
<dbReference type="Pfam" id="PF06283">
    <property type="entry name" value="ThuA"/>
    <property type="match status" value="1"/>
</dbReference>
<reference evidence="2" key="1">
    <citation type="submission" date="2019-03" db="EMBL/GenBank/DDBJ databases">
        <title>Lake Tanganyika Metagenome-Assembled Genomes (MAGs).</title>
        <authorList>
            <person name="Tran P."/>
        </authorList>
    </citation>
    <scope>NUCLEOTIDE SEQUENCE</scope>
    <source>
        <strain evidence="2">K_DeepCast_65m_m2_066</strain>
    </source>
</reference>
<comment type="caution">
    <text evidence="2">The sequence shown here is derived from an EMBL/GenBank/DDBJ whole genome shotgun (WGS) entry which is preliminary data.</text>
</comment>
<accession>A0A937W1X9</accession>
<dbReference type="PANTHER" id="PTHR40469:SF2">
    <property type="entry name" value="GALACTOSE-BINDING DOMAIN-LIKE SUPERFAMILY PROTEIN"/>
    <property type="match status" value="1"/>
</dbReference>
<organism evidence="2 3">
    <name type="scientific">Tectimicrobiota bacterium</name>
    <dbReference type="NCBI Taxonomy" id="2528274"/>
    <lineage>
        <taxon>Bacteria</taxon>
        <taxon>Pseudomonadati</taxon>
        <taxon>Nitrospinota/Tectimicrobiota group</taxon>
        <taxon>Candidatus Tectimicrobiota</taxon>
    </lineage>
</organism>
<gene>
    <name evidence="2" type="ORF">FJZ47_16780</name>
</gene>
<dbReference type="InterPro" id="IPR029010">
    <property type="entry name" value="ThuA-like"/>
</dbReference>
<proteinExistence type="predicted"/>
<feature type="domain" description="ThuA-like" evidence="1">
    <location>
        <begin position="2"/>
        <end position="227"/>
    </location>
</feature>
<dbReference type="AlphaFoldDB" id="A0A937W1X9"/>
<dbReference type="Gene3D" id="3.40.50.880">
    <property type="match status" value="1"/>
</dbReference>
<dbReference type="SUPFAM" id="SSF52317">
    <property type="entry name" value="Class I glutamine amidotransferase-like"/>
    <property type="match status" value="1"/>
</dbReference>
<evidence type="ECO:0000259" key="1">
    <source>
        <dbReference type="Pfam" id="PF06283"/>
    </source>
</evidence>
<dbReference type="InterPro" id="IPR029062">
    <property type="entry name" value="Class_I_gatase-like"/>
</dbReference>
<protein>
    <submittedName>
        <fullName evidence="2">ThuA domain-containing protein</fullName>
    </submittedName>
</protein>